<keyword evidence="4" id="KW-0158">Chromosome</keyword>
<evidence type="ECO:0000313" key="10">
    <source>
        <dbReference type="Proteomes" id="UP001562354"/>
    </source>
</evidence>
<evidence type="ECO:0000256" key="8">
    <source>
        <dbReference type="SAM" id="MobiDB-lite"/>
    </source>
</evidence>
<dbReference type="PANTHER" id="PTHR10484">
    <property type="entry name" value="HISTONE H4"/>
    <property type="match status" value="1"/>
</dbReference>
<feature type="region of interest" description="Disordered" evidence="8">
    <location>
        <begin position="1"/>
        <end position="22"/>
    </location>
</feature>
<dbReference type="EMBL" id="JBFMKM010000001">
    <property type="protein sequence ID" value="KAL1311835.1"/>
    <property type="molecule type" value="Genomic_DNA"/>
</dbReference>
<sequence>MRGRASHAFAGNGGKGLGKSTKRHRKILKDNIQGVRIVLVYAPLSLLIPIDSRLARRGGVTRIAAQIYDEIRLTLKQRLIELLKQIANLLESSGPIDTGRKTVTVQDVVFVLKRMGQPIYGFGEGER</sequence>
<dbReference type="CDD" id="cd22912">
    <property type="entry name" value="HFD_H4"/>
    <property type="match status" value="1"/>
</dbReference>
<dbReference type="RefSeq" id="XP_069204684.1">
    <property type="nucleotide sequence ID" value="XM_069347960.1"/>
</dbReference>
<evidence type="ECO:0008006" key="11">
    <source>
        <dbReference type="Google" id="ProtNLM"/>
    </source>
</evidence>
<keyword evidence="5" id="KW-0238">DNA-binding</keyword>
<reference evidence="9 10" key="1">
    <citation type="submission" date="2024-07" db="EMBL/GenBank/DDBJ databases">
        <title>Draft sequence of the Neodothiora populina.</title>
        <authorList>
            <person name="Drown D.D."/>
            <person name="Schuette U.S."/>
            <person name="Buechlein A.B."/>
            <person name="Rusch D.R."/>
            <person name="Winton L.W."/>
            <person name="Adams G.A."/>
        </authorList>
    </citation>
    <scope>NUCLEOTIDE SEQUENCE [LARGE SCALE GENOMIC DNA]</scope>
    <source>
        <strain evidence="9 10">CPC 39397</strain>
    </source>
</reference>
<comment type="subcellular location">
    <subcellularLocation>
        <location evidence="2">Chromosome</location>
    </subcellularLocation>
    <subcellularLocation>
        <location evidence="1">Nucleus</location>
    </subcellularLocation>
</comment>
<dbReference type="InterPro" id="IPR001951">
    <property type="entry name" value="Histone_H4"/>
</dbReference>
<comment type="similarity">
    <text evidence="3">Belongs to the histone H4 family.</text>
</comment>
<evidence type="ECO:0000256" key="1">
    <source>
        <dbReference type="ARBA" id="ARBA00004123"/>
    </source>
</evidence>
<evidence type="ECO:0000256" key="3">
    <source>
        <dbReference type="ARBA" id="ARBA00006564"/>
    </source>
</evidence>
<evidence type="ECO:0000313" key="9">
    <source>
        <dbReference type="EMBL" id="KAL1311835.1"/>
    </source>
</evidence>
<dbReference type="Gene3D" id="1.10.20.10">
    <property type="entry name" value="Histone, subunit A"/>
    <property type="match status" value="1"/>
</dbReference>
<keyword evidence="6" id="KW-0539">Nucleus</keyword>
<name>A0ABR3PQJ9_9PEZI</name>
<protein>
    <recommendedName>
        <fullName evidence="11">Histone H4</fullName>
    </recommendedName>
</protein>
<evidence type="ECO:0000256" key="5">
    <source>
        <dbReference type="ARBA" id="ARBA00023125"/>
    </source>
</evidence>
<dbReference type="PRINTS" id="PR00623">
    <property type="entry name" value="HISTONEH4"/>
</dbReference>
<organism evidence="9 10">
    <name type="scientific">Neodothiora populina</name>
    <dbReference type="NCBI Taxonomy" id="2781224"/>
    <lineage>
        <taxon>Eukaryota</taxon>
        <taxon>Fungi</taxon>
        <taxon>Dikarya</taxon>
        <taxon>Ascomycota</taxon>
        <taxon>Pezizomycotina</taxon>
        <taxon>Dothideomycetes</taxon>
        <taxon>Dothideomycetidae</taxon>
        <taxon>Dothideales</taxon>
        <taxon>Dothioraceae</taxon>
        <taxon>Neodothiora</taxon>
    </lineage>
</organism>
<evidence type="ECO:0000256" key="2">
    <source>
        <dbReference type="ARBA" id="ARBA00004286"/>
    </source>
</evidence>
<comment type="caution">
    <text evidence="9">The sequence shown here is derived from an EMBL/GenBank/DDBJ whole genome shotgun (WGS) entry which is preliminary data.</text>
</comment>
<evidence type="ECO:0000256" key="4">
    <source>
        <dbReference type="ARBA" id="ARBA00022454"/>
    </source>
</evidence>
<accession>A0ABR3PQJ9</accession>
<keyword evidence="7" id="KW-0544">Nucleosome core</keyword>
<keyword evidence="10" id="KW-1185">Reference proteome</keyword>
<dbReference type="SUPFAM" id="SSF47113">
    <property type="entry name" value="Histone-fold"/>
    <property type="match status" value="1"/>
</dbReference>
<dbReference type="InterPro" id="IPR009072">
    <property type="entry name" value="Histone-fold"/>
</dbReference>
<gene>
    <name evidence="9" type="ORF">AAFC00_001910</name>
</gene>
<dbReference type="Proteomes" id="UP001562354">
    <property type="component" value="Unassembled WGS sequence"/>
</dbReference>
<proteinExistence type="inferred from homology"/>
<evidence type="ECO:0000256" key="6">
    <source>
        <dbReference type="ARBA" id="ARBA00023242"/>
    </source>
</evidence>
<evidence type="ECO:0000256" key="7">
    <source>
        <dbReference type="ARBA" id="ARBA00023269"/>
    </source>
</evidence>
<dbReference type="GeneID" id="95975613"/>